<accession>A0ABT6MJY4</accession>
<dbReference type="Proteomes" id="UP001160334">
    <property type="component" value="Unassembled WGS sequence"/>
</dbReference>
<proteinExistence type="predicted"/>
<sequence>MTLTREELDAAYDKTCSMTSQKGGVTKTTTTAQHAAFAANLGLKVLIVDADTSRGMTTLTGTSPTEDNPYSIADLIKGQVDPFQCVHVAAPAWQPDTTRPWRLGGALVPGGSVSVIPSPGIALQQISDEKPAAAHLRMWKGLHESGLSADYDIVLIDCPPSSGATTELAILSSGWALFPAHPEMLGTVGFADGVRAVQQFAEAWRHPLGVAGVVLTRVNRTTEHKVGQQETIDWVSSIWPESGFNADDPRAAFASAVWAPAVTEAAFVPAANSRGESVASALPSMYTAVGDPKIGSDNQLRLVSAYMRHALNLMALLAPTRYEQTVELLQAEPMPPVMREVLFESPLKFEPEAVASAVEGAQ</sequence>
<dbReference type="Gene3D" id="3.40.50.300">
    <property type="entry name" value="P-loop containing nucleotide triphosphate hydrolases"/>
    <property type="match status" value="1"/>
</dbReference>
<evidence type="ECO:0000313" key="3">
    <source>
        <dbReference type="Proteomes" id="UP001160334"/>
    </source>
</evidence>
<dbReference type="RefSeq" id="WP_280763830.1">
    <property type="nucleotide sequence ID" value="NZ_JARXVC010000024.1"/>
</dbReference>
<dbReference type="InterPro" id="IPR002586">
    <property type="entry name" value="CobQ/CobB/MinD/ParA_Nub-bd_dom"/>
</dbReference>
<name>A0ABT6MJY4_9NOCA</name>
<protein>
    <submittedName>
        <fullName evidence="2">Chromosome partitioning protein</fullName>
    </submittedName>
</protein>
<dbReference type="CDD" id="cd02042">
    <property type="entry name" value="ParAB_family"/>
    <property type="match status" value="1"/>
</dbReference>
<dbReference type="Pfam" id="PF01656">
    <property type="entry name" value="CbiA"/>
    <property type="match status" value="1"/>
</dbReference>
<dbReference type="SUPFAM" id="SSF52540">
    <property type="entry name" value="P-loop containing nucleoside triphosphate hydrolases"/>
    <property type="match status" value="1"/>
</dbReference>
<reference evidence="2 3" key="1">
    <citation type="submission" date="2023-04" db="EMBL/GenBank/DDBJ databases">
        <title>Forest soil microbial communities from Buena Vista Peninsula, Colon Province, Panama.</title>
        <authorList>
            <person name="Bouskill N."/>
        </authorList>
    </citation>
    <scope>NUCLEOTIDE SEQUENCE [LARGE SCALE GENOMIC DNA]</scope>
    <source>
        <strain evidence="2 3">CFH S0262</strain>
    </source>
</reference>
<evidence type="ECO:0000313" key="2">
    <source>
        <dbReference type="EMBL" id="MDH6284618.1"/>
    </source>
</evidence>
<dbReference type="PANTHER" id="PTHR13696">
    <property type="entry name" value="P-LOOP CONTAINING NUCLEOSIDE TRIPHOSPHATE HYDROLASE"/>
    <property type="match status" value="1"/>
</dbReference>
<dbReference type="EMBL" id="JARXVC010000024">
    <property type="protein sequence ID" value="MDH6284618.1"/>
    <property type="molecule type" value="Genomic_DNA"/>
</dbReference>
<comment type="caution">
    <text evidence="2">The sequence shown here is derived from an EMBL/GenBank/DDBJ whole genome shotgun (WGS) entry which is preliminary data.</text>
</comment>
<dbReference type="PANTHER" id="PTHR13696:SF52">
    <property type="entry name" value="PARA FAMILY PROTEIN CT_582"/>
    <property type="match status" value="1"/>
</dbReference>
<gene>
    <name evidence="2" type="ORF">M2280_005879</name>
</gene>
<dbReference type="InterPro" id="IPR027417">
    <property type="entry name" value="P-loop_NTPase"/>
</dbReference>
<evidence type="ECO:0000259" key="1">
    <source>
        <dbReference type="Pfam" id="PF01656"/>
    </source>
</evidence>
<keyword evidence="3" id="KW-1185">Reference proteome</keyword>
<dbReference type="InterPro" id="IPR050678">
    <property type="entry name" value="DNA_Partitioning_ATPase"/>
</dbReference>
<organism evidence="2 3">
    <name type="scientific">Prescottella agglutinans</name>
    <dbReference type="NCBI Taxonomy" id="1644129"/>
    <lineage>
        <taxon>Bacteria</taxon>
        <taxon>Bacillati</taxon>
        <taxon>Actinomycetota</taxon>
        <taxon>Actinomycetes</taxon>
        <taxon>Mycobacteriales</taxon>
        <taxon>Nocardiaceae</taxon>
        <taxon>Prescottella</taxon>
    </lineage>
</organism>
<feature type="domain" description="CobQ/CobB/MinD/ParA nucleotide binding" evidence="1">
    <location>
        <begin position="18"/>
        <end position="226"/>
    </location>
</feature>